<keyword evidence="4" id="KW-1185">Reference proteome</keyword>
<evidence type="ECO:0000313" key="4">
    <source>
        <dbReference type="Proteomes" id="UP000474777"/>
    </source>
</evidence>
<feature type="transmembrane region" description="Helical" evidence="2">
    <location>
        <begin position="472"/>
        <end position="490"/>
    </location>
</feature>
<keyword evidence="2" id="KW-0472">Membrane</keyword>
<feature type="region of interest" description="Disordered" evidence="1">
    <location>
        <begin position="47"/>
        <end position="96"/>
    </location>
</feature>
<feature type="transmembrane region" description="Helical" evidence="2">
    <location>
        <begin position="398"/>
        <end position="416"/>
    </location>
</feature>
<feature type="transmembrane region" description="Helical" evidence="2">
    <location>
        <begin position="307"/>
        <end position="324"/>
    </location>
</feature>
<feature type="transmembrane region" description="Helical" evidence="2">
    <location>
        <begin position="611"/>
        <end position="630"/>
    </location>
</feature>
<feature type="transmembrane region" description="Helical" evidence="2">
    <location>
        <begin position="683"/>
        <end position="705"/>
    </location>
</feature>
<feature type="transmembrane region" description="Helical" evidence="2">
    <location>
        <begin position="650"/>
        <end position="671"/>
    </location>
</feature>
<name>A0A6B3LJP9_9BACT</name>
<feature type="transmembrane region" description="Helical" evidence="2">
    <location>
        <begin position="179"/>
        <end position="199"/>
    </location>
</feature>
<feature type="compositionally biased region" description="Pro residues" evidence="1">
    <location>
        <begin position="74"/>
        <end position="96"/>
    </location>
</feature>
<comment type="caution">
    <text evidence="3">The sequence shown here is derived from an EMBL/GenBank/DDBJ whole genome shotgun (WGS) entry which is preliminary data.</text>
</comment>
<feature type="transmembrane region" description="Helical" evidence="2">
    <location>
        <begin position="549"/>
        <end position="567"/>
    </location>
</feature>
<feature type="transmembrane region" description="Helical" evidence="2">
    <location>
        <begin position="205"/>
        <end position="226"/>
    </location>
</feature>
<feature type="transmembrane region" description="Helical" evidence="2">
    <location>
        <begin position="779"/>
        <end position="796"/>
    </location>
</feature>
<accession>A0A6B3LJP9</accession>
<feature type="transmembrane region" description="Helical" evidence="2">
    <location>
        <begin position="282"/>
        <end position="302"/>
    </location>
</feature>
<reference evidence="3 4" key="1">
    <citation type="submission" date="2020-02" db="EMBL/GenBank/DDBJ databases">
        <authorList>
            <person name="Kim M.K."/>
        </authorList>
    </citation>
    <scope>NUCLEOTIDE SEQUENCE [LARGE SCALE GENOMIC DNA]</scope>
    <source>
        <strain evidence="3 4">BT327</strain>
    </source>
</reference>
<dbReference type="PANTHER" id="PTHR38434">
    <property type="entry name" value="BLL2549 PROTEIN"/>
    <property type="match status" value="1"/>
</dbReference>
<keyword evidence="2" id="KW-1133">Transmembrane helix</keyword>
<sequence>MELLLLLLIAILVIWYGKQLSDKLNSNQQDLFQLHKDIIRLREQLEKQATRPAPDTVPAAPKAAPEQPQVTKPVTPPVAATPPPVIAIPTPPRPEPLPRPVPQAQPLEQPVTATIAAYTEVPEQPYEHEPSIFDKFRENLDWEKFIGENLINKLGIAILVLGIGFFVKYAIDQDWINEVGRVAIGILAGGVLLGVAHRLRQSYQAFSSVLVGGGMAVLYFTIAIAFHEYRLFSQTVTFLLMVGITGFTIFLSIAYNRIELAVLALVGGFASPFMVSTGEGNYIVLFTFILILNLGILVLAYFKKWNLLNYIAYVFTIILYGGWLTTRVLDAANPPYLGALVFATIFYLVFFVMNIIYNIREKRNFTAPEIMVLLSNTFLYYSAGMFVLQHLAGGNYQGLFTIAIAVFNFIFVYILYQNQKTDRNLVYLLIGLVLTFVSLTAPVQLKGNYITLFWALESVLLLWLSQRSGIKLIRVASVVVLGLMFFSLVLDWSIYYNQQQEPLTIVLNKVFITGIVATIALAANLWLLQREPEEELILIRLLPLEVYRGLITFTLALTLYLVLLFELNHTLDLLEVSYATSYFIVGFYNYLYLILLLFLSLRQPNLLLQNGIEVLALAGIFLYFTLLHPATYQARDAYLTADGETLGSFMLHYLPLGLVLLIVAHLLRRVAQKFGFSSTVGKVALWVASFIAVFVASAELEHLALLQFYEPETKLHALVVQIRKIGFPILWGISSFMLMMIGMQRKLKTLRIISLSLFFLTLLKLFLFDIRGISEGGKIAAFICLGVLLLVISFMYQKLKVLILNDDNTTPDVAESQ</sequence>
<gene>
    <name evidence="3" type="ORF">GXP69_04410</name>
</gene>
<feature type="transmembrane region" description="Helical" evidence="2">
    <location>
        <begin position="336"/>
        <end position="359"/>
    </location>
</feature>
<evidence type="ECO:0000256" key="2">
    <source>
        <dbReference type="SAM" id="Phobius"/>
    </source>
</evidence>
<proteinExistence type="predicted"/>
<feature type="transmembrane region" description="Helical" evidence="2">
    <location>
        <begin position="579"/>
        <end position="599"/>
    </location>
</feature>
<dbReference type="AlphaFoldDB" id="A0A6B3LJP9"/>
<feature type="transmembrane region" description="Helical" evidence="2">
    <location>
        <begin position="371"/>
        <end position="392"/>
    </location>
</feature>
<keyword evidence="2" id="KW-0812">Transmembrane</keyword>
<dbReference type="Pfam" id="PF10101">
    <property type="entry name" value="DUF2339"/>
    <property type="match status" value="1"/>
</dbReference>
<feature type="transmembrane region" description="Helical" evidence="2">
    <location>
        <begin position="425"/>
        <end position="443"/>
    </location>
</feature>
<dbReference type="EMBL" id="JAAGWD010000001">
    <property type="protein sequence ID" value="NEM96929.1"/>
    <property type="molecule type" value="Genomic_DNA"/>
</dbReference>
<dbReference type="PANTHER" id="PTHR38434:SF1">
    <property type="entry name" value="BLL2549 PROTEIN"/>
    <property type="match status" value="1"/>
</dbReference>
<organism evidence="3 4">
    <name type="scientific">Pontibacter burrus</name>
    <dbReference type="NCBI Taxonomy" id="2704466"/>
    <lineage>
        <taxon>Bacteria</taxon>
        <taxon>Pseudomonadati</taxon>
        <taxon>Bacteroidota</taxon>
        <taxon>Cytophagia</taxon>
        <taxon>Cytophagales</taxon>
        <taxon>Hymenobacteraceae</taxon>
        <taxon>Pontibacter</taxon>
    </lineage>
</organism>
<dbReference type="Proteomes" id="UP000474777">
    <property type="component" value="Unassembled WGS sequence"/>
</dbReference>
<feature type="transmembrane region" description="Helical" evidence="2">
    <location>
        <begin position="725"/>
        <end position="743"/>
    </location>
</feature>
<dbReference type="InterPro" id="IPR019286">
    <property type="entry name" value="DUF2339_TM"/>
</dbReference>
<protein>
    <submittedName>
        <fullName evidence="3">DUF2339 domain-containing protein</fullName>
    </submittedName>
</protein>
<evidence type="ECO:0000256" key="1">
    <source>
        <dbReference type="SAM" id="MobiDB-lite"/>
    </source>
</evidence>
<feature type="transmembrane region" description="Helical" evidence="2">
    <location>
        <begin position="750"/>
        <end position="767"/>
    </location>
</feature>
<feature type="transmembrane region" description="Helical" evidence="2">
    <location>
        <begin position="150"/>
        <end position="167"/>
    </location>
</feature>
<evidence type="ECO:0000313" key="3">
    <source>
        <dbReference type="EMBL" id="NEM96929.1"/>
    </source>
</evidence>
<feature type="transmembrane region" description="Helical" evidence="2">
    <location>
        <begin position="238"/>
        <end position="255"/>
    </location>
</feature>
<feature type="transmembrane region" description="Helical" evidence="2">
    <location>
        <begin position="449"/>
        <end position="465"/>
    </location>
</feature>
<feature type="compositionally biased region" description="Low complexity" evidence="1">
    <location>
        <begin position="58"/>
        <end position="73"/>
    </location>
</feature>
<dbReference type="RefSeq" id="WP_163912739.1">
    <property type="nucleotide sequence ID" value="NZ_JAAGWD010000001.1"/>
</dbReference>
<feature type="transmembrane region" description="Helical" evidence="2">
    <location>
        <begin position="510"/>
        <end position="528"/>
    </location>
</feature>